<dbReference type="AlphaFoldDB" id="A0A2R3QCP4"/>
<name>A0A2R3QCP4_9BURK</name>
<keyword evidence="4" id="KW-1185">Reference proteome</keyword>
<reference evidence="3 4" key="1">
    <citation type="submission" date="2018-03" db="EMBL/GenBank/DDBJ databases">
        <title>Genome sequencing of Melaminivora sp.</title>
        <authorList>
            <person name="Kim S.-J."/>
            <person name="Heo J."/>
            <person name="Ahn J.-H."/>
            <person name="Kwon S.-W."/>
        </authorList>
    </citation>
    <scope>NUCLEOTIDE SEQUENCE [LARGE SCALE GENOMIC DNA]</scope>
    <source>
        <strain evidence="3 4">SC2-9</strain>
    </source>
</reference>
<evidence type="ECO:0000313" key="4">
    <source>
        <dbReference type="Proteomes" id="UP000237925"/>
    </source>
</evidence>
<dbReference type="RefSeq" id="WP_106683896.1">
    <property type="nucleotide sequence ID" value="NZ_CP027667.1"/>
</dbReference>
<protein>
    <recommendedName>
        <fullName evidence="5">DUF2799 domain-containing protein</fullName>
    </recommendedName>
</protein>
<feature type="region of interest" description="Disordered" evidence="1">
    <location>
        <begin position="144"/>
        <end position="166"/>
    </location>
</feature>
<dbReference type="EMBL" id="CP027667">
    <property type="protein sequence ID" value="AVO49464.1"/>
    <property type="molecule type" value="Genomic_DNA"/>
</dbReference>
<gene>
    <name evidence="3" type="ORF">C6568_09430</name>
</gene>
<evidence type="ECO:0000256" key="1">
    <source>
        <dbReference type="SAM" id="MobiDB-lite"/>
    </source>
</evidence>
<feature type="signal peptide" evidence="2">
    <location>
        <begin position="1"/>
        <end position="34"/>
    </location>
</feature>
<organism evidence="3 4">
    <name type="scientific">Melaminivora suipulveris</name>
    <dbReference type="NCBI Taxonomy" id="2109913"/>
    <lineage>
        <taxon>Bacteria</taxon>
        <taxon>Pseudomonadati</taxon>
        <taxon>Pseudomonadota</taxon>
        <taxon>Betaproteobacteria</taxon>
        <taxon>Burkholderiales</taxon>
        <taxon>Comamonadaceae</taxon>
        <taxon>Melaminivora</taxon>
    </lineage>
</organism>
<evidence type="ECO:0000313" key="3">
    <source>
        <dbReference type="EMBL" id="AVO49464.1"/>
    </source>
</evidence>
<dbReference type="OrthoDB" id="5917215at2"/>
<accession>A0A2R3QCP4</accession>
<keyword evidence="2" id="KW-0732">Signal</keyword>
<proteinExistence type="predicted"/>
<dbReference type="Pfam" id="PF10973">
    <property type="entry name" value="DUF2799"/>
    <property type="match status" value="1"/>
</dbReference>
<dbReference type="KEGG" id="mela:C6568_09430"/>
<evidence type="ECO:0008006" key="5">
    <source>
        <dbReference type="Google" id="ProtNLM"/>
    </source>
</evidence>
<feature type="chain" id="PRO_5015317411" description="DUF2799 domain-containing protein" evidence="2">
    <location>
        <begin position="35"/>
        <end position="196"/>
    </location>
</feature>
<evidence type="ECO:0000256" key="2">
    <source>
        <dbReference type="SAM" id="SignalP"/>
    </source>
</evidence>
<sequence>MFRACALRRPAAPAASARRLLRLSVLGAALALLAGCAAMSEQECRTADWREQGLRDALDGQPRSRLADIHDACAKAGVRPVDGLYLDGWSRGLSQFCTPDNGARWGRQGRSYANSCPPELEAAFSDRYRAGRRAWDAEQAVKRLQGEQRDRQRALDQAKDDAARRQARDQLRALDWRLRDAREELDRAEWSLRQPY</sequence>
<dbReference type="InterPro" id="IPR021242">
    <property type="entry name" value="DUF2799"/>
</dbReference>
<dbReference type="Proteomes" id="UP000237925">
    <property type="component" value="Chromosome"/>
</dbReference>